<protein>
    <submittedName>
        <fullName evidence="2">Uncharacterized protein</fullName>
    </submittedName>
</protein>
<feature type="compositionally biased region" description="Basic and acidic residues" evidence="1">
    <location>
        <begin position="27"/>
        <end position="39"/>
    </location>
</feature>
<accession>T1D3R3</accession>
<proteinExistence type="evidence at transcript level"/>
<feature type="non-terminal residue" evidence="2">
    <location>
        <position position="1"/>
    </location>
</feature>
<dbReference type="EMBL" id="GALA01001263">
    <property type="protein sequence ID" value="JAA93589.1"/>
    <property type="molecule type" value="mRNA"/>
</dbReference>
<feature type="compositionally biased region" description="Basic residues" evidence="1">
    <location>
        <begin position="40"/>
        <end position="56"/>
    </location>
</feature>
<evidence type="ECO:0000313" key="2">
    <source>
        <dbReference type="EMBL" id="JAA93589.1"/>
    </source>
</evidence>
<organism evidence="2">
    <name type="scientific">Psorophora albipes</name>
    <dbReference type="NCBI Taxonomy" id="869069"/>
    <lineage>
        <taxon>Eukaryota</taxon>
        <taxon>Metazoa</taxon>
        <taxon>Ecdysozoa</taxon>
        <taxon>Arthropoda</taxon>
        <taxon>Hexapoda</taxon>
        <taxon>Insecta</taxon>
        <taxon>Pterygota</taxon>
        <taxon>Neoptera</taxon>
        <taxon>Endopterygota</taxon>
        <taxon>Diptera</taxon>
        <taxon>Nematocera</taxon>
        <taxon>Culicoidea</taxon>
        <taxon>Culicidae</taxon>
        <taxon>Culicinae</taxon>
        <taxon>Aedini</taxon>
        <taxon>Psorophora</taxon>
    </lineage>
</organism>
<name>T1D3R3_9DIPT</name>
<feature type="region of interest" description="Disordered" evidence="1">
    <location>
        <begin position="1"/>
        <end position="56"/>
    </location>
</feature>
<reference evidence="2" key="1">
    <citation type="journal article" date="2013" name="BMC Genomics">
        <title>A deep insight into the sialotranscriptome of the mosquito, Psorophora albipes.</title>
        <authorList>
            <person name="Chagas A.C."/>
            <person name="Calvo E."/>
            <person name="Rios-Velasquez C.M."/>
            <person name="Pessoa F.A."/>
            <person name="Medeiros J.F."/>
            <person name="Ribeiro J.M."/>
        </authorList>
    </citation>
    <scope>NUCLEOTIDE SEQUENCE</scope>
</reference>
<sequence>FYKQRTRPAARRGEREERRHARTFGSHTHDANSESSESRRKFRSSSRRVFAHSRRRRRRTAYLLFQSVKRH</sequence>
<dbReference type="AlphaFoldDB" id="T1D3R3"/>
<evidence type="ECO:0000256" key="1">
    <source>
        <dbReference type="SAM" id="MobiDB-lite"/>
    </source>
</evidence>
<feature type="compositionally biased region" description="Basic residues" evidence="1">
    <location>
        <begin position="1"/>
        <end position="10"/>
    </location>
</feature>